<feature type="non-terminal residue" evidence="1">
    <location>
        <position position="1"/>
    </location>
</feature>
<evidence type="ECO:0000313" key="1">
    <source>
        <dbReference type="EMBL" id="GIY94737.1"/>
    </source>
</evidence>
<dbReference type="Proteomes" id="UP001054945">
    <property type="component" value="Unassembled WGS sequence"/>
</dbReference>
<reference evidence="1 2" key="1">
    <citation type="submission" date="2021-06" db="EMBL/GenBank/DDBJ databases">
        <title>Caerostris extrusa draft genome.</title>
        <authorList>
            <person name="Kono N."/>
            <person name="Arakawa K."/>
        </authorList>
    </citation>
    <scope>NUCLEOTIDE SEQUENCE [LARGE SCALE GENOMIC DNA]</scope>
</reference>
<name>A0AAV4XHW0_CAEEX</name>
<accession>A0AAV4XHW0</accession>
<organism evidence="1 2">
    <name type="scientific">Caerostris extrusa</name>
    <name type="common">Bark spider</name>
    <name type="synonym">Caerostris bankana</name>
    <dbReference type="NCBI Taxonomy" id="172846"/>
    <lineage>
        <taxon>Eukaryota</taxon>
        <taxon>Metazoa</taxon>
        <taxon>Ecdysozoa</taxon>
        <taxon>Arthropoda</taxon>
        <taxon>Chelicerata</taxon>
        <taxon>Arachnida</taxon>
        <taxon>Araneae</taxon>
        <taxon>Araneomorphae</taxon>
        <taxon>Entelegynae</taxon>
        <taxon>Araneoidea</taxon>
        <taxon>Araneidae</taxon>
        <taxon>Caerostris</taxon>
    </lineage>
</organism>
<protein>
    <submittedName>
        <fullName evidence="1">Uncharacterized protein</fullName>
    </submittedName>
</protein>
<sequence length="57" mass="6628">LRIAIKFWQLLIHVVIRITFKRQKSLSHDSRERLYLYAGHPSTLGVNAAICFLECSN</sequence>
<dbReference type="EMBL" id="BPLR01000422">
    <property type="protein sequence ID" value="GIY94737.1"/>
    <property type="molecule type" value="Genomic_DNA"/>
</dbReference>
<gene>
    <name evidence="1" type="ORF">CEXT_27871</name>
</gene>
<keyword evidence="2" id="KW-1185">Reference proteome</keyword>
<comment type="caution">
    <text evidence="1">The sequence shown here is derived from an EMBL/GenBank/DDBJ whole genome shotgun (WGS) entry which is preliminary data.</text>
</comment>
<proteinExistence type="predicted"/>
<dbReference type="AlphaFoldDB" id="A0AAV4XHW0"/>
<evidence type="ECO:0000313" key="2">
    <source>
        <dbReference type="Proteomes" id="UP001054945"/>
    </source>
</evidence>